<evidence type="ECO:0000313" key="1">
    <source>
        <dbReference type="EMBL" id="MCQ4629749.1"/>
    </source>
</evidence>
<sequence>MIPAPHVNASPITIDQLTSRTFTFRAEPRGEEISDRFIFQKNGFIAGYSHPNESFWRLNGEAVEIVDKLGKATCVMLSVADGTGRLAFSGNFLNPNGDYAKTEILHTLEENASDLHAHIQSFDLFDTLVARRCNDPLQVFRAVEAKCGIAGFATRRHAVEMAMFGRRTYGLDDIYSALIAEATLTEAQAESTRLLELEEEWDMLFPIQEVVARVDAHDIIISDMYLPYAFVSRILKEKCGLDNKLYLSNYGKHHRVIWPSILAEHTIRTHFGDNIHADIVGAAAAGINPTLVSISKWDRTEEILHSAGLAPYAHALRETRLKTFHRDPAIHNVLKAQAAVNIPLMVVGAFWALHCAERFGADKILAASRDCNLWHQMLASTHFARAGMPPVSYFQVSRTLCYDKSTEYEAYLRGRLGARTLLIDVVGTGNSLTHLIDRLELQDRLRPSILVTDPTVSPDETKYDTLVRRDFFQYRVFLEGLNASLDGSAVAAHAENGSVTITAQPNEFDVDMHQAIIASRAVFEQFLVSLERFTPPREKPAPGMLQAAAEALIELLPAHAPKLQTIHREQLSNLARGSLRNVAS</sequence>
<name>A0ABT1R3J7_9HYPH</name>
<dbReference type="RefSeq" id="WP_256115923.1">
    <property type="nucleotide sequence ID" value="NZ_WHSB02000002.1"/>
</dbReference>
<comment type="caution">
    <text evidence="1">The sequence shown here is derived from an EMBL/GenBank/DDBJ whole genome shotgun (WGS) entry which is preliminary data.</text>
</comment>
<protein>
    <submittedName>
        <fullName evidence="1">Uncharacterized protein</fullName>
    </submittedName>
</protein>
<organism evidence="1 2">
    <name type="scientific">Shinella lacus</name>
    <dbReference type="NCBI Taxonomy" id="2654216"/>
    <lineage>
        <taxon>Bacteria</taxon>
        <taxon>Pseudomonadati</taxon>
        <taxon>Pseudomonadota</taxon>
        <taxon>Alphaproteobacteria</taxon>
        <taxon>Hyphomicrobiales</taxon>
        <taxon>Rhizobiaceae</taxon>
        <taxon>Shinella</taxon>
    </lineage>
</organism>
<dbReference type="SUPFAM" id="SSF56784">
    <property type="entry name" value="HAD-like"/>
    <property type="match status" value="1"/>
</dbReference>
<evidence type="ECO:0000313" key="2">
    <source>
        <dbReference type="Proteomes" id="UP000996601"/>
    </source>
</evidence>
<proteinExistence type="predicted"/>
<dbReference type="InterPro" id="IPR036412">
    <property type="entry name" value="HAD-like_sf"/>
</dbReference>
<gene>
    <name evidence="1" type="ORF">GB927_006850</name>
</gene>
<dbReference type="Proteomes" id="UP000996601">
    <property type="component" value="Unassembled WGS sequence"/>
</dbReference>
<reference evidence="1" key="1">
    <citation type="submission" date="2021-07" db="EMBL/GenBank/DDBJ databases">
        <title>Shinella sp. nov., a novel member of the genus Shinella from water.</title>
        <authorList>
            <person name="Deng Y."/>
        </authorList>
    </citation>
    <scope>NUCLEOTIDE SEQUENCE</scope>
    <source>
        <strain evidence="1">CPCC 100929</strain>
    </source>
</reference>
<dbReference type="EMBL" id="WHSB02000002">
    <property type="protein sequence ID" value="MCQ4629749.1"/>
    <property type="molecule type" value="Genomic_DNA"/>
</dbReference>
<accession>A0ABT1R3J7</accession>
<keyword evidence="2" id="KW-1185">Reference proteome</keyword>